<dbReference type="STRING" id="5454.A0A162ZJR5"/>
<dbReference type="Proteomes" id="UP000076837">
    <property type="component" value="Unassembled WGS sequence"/>
</dbReference>
<comment type="caution">
    <text evidence="1">The sequence shown here is derived from an EMBL/GenBank/DDBJ whole genome shotgun (WGS) entry which is preliminary data.</text>
</comment>
<keyword evidence="2" id="KW-1185">Reference proteome</keyword>
<name>A0A162ZJR5_DIDRA</name>
<evidence type="ECO:0000313" key="2">
    <source>
        <dbReference type="Proteomes" id="UP000076837"/>
    </source>
</evidence>
<organism evidence="1 2">
    <name type="scientific">Didymella rabiei</name>
    <name type="common">Chickpea ascochyta blight fungus</name>
    <name type="synonym">Mycosphaerella rabiei</name>
    <dbReference type="NCBI Taxonomy" id="5454"/>
    <lineage>
        <taxon>Eukaryota</taxon>
        <taxon>Fungi</taxon>
        <taxon>Dikarya</taxon>
        <taxon>Ascomycota</taxon>
        <taxon>Pezizomycotina</taxon>
        <taxon>Dothideomycetes</taxon>
        <taxon>Pleosporomycetidae</taxon>
        <taxon>Pleosporales</taxon>
        <taxon>Pleosporineae</taxon>
        <taxon>Didymellaceae</taxon>
        <taxon>Ascochyta</taxon>
    </lineage>
</organism>
<protein>
    <submittedName>
        <fullName evidence="1">Flavin adenine dinucleotide binding</fullName>
    </submittedName>
</protein>
<reference evidence="1 2" key="1">
    <citation type="journal article" date="2016" name="Sci. Rep.">
        <title>Draft genome sequencing and secretome analysis of fungal phytopathogen Ascochyta rabiei provides insight into the necrotrophic effector repertoire.</title>
        <authorList>
            <person name="Verma S."/>
            <person name="Gazara R.K."/>
            <person name="Nizam S."/>
            <person name="Parween S."/>
            <person name="Chattopadhyay D."/>
            <person name="Verma P.K."/>
        </authorList>
    </citation>
    <scope>NUCLEOTIDE SEQUENCE [LARGE SCALE GENOMIC DNA]</scope>
    <source>
        <strain evidence="1 2">ArDII</strain>
    </source>
</reference>
<accession>A0A162ZJR5</accession>
<sequence>MMNQGLTDGLRQTQWDVSFKVDRSLFTFLVNTFYAGLPAVPDATGFFPSISIQAITANQLKGMQNGGKALGLNPSNGPYFIMNMSAQWADASDDARILAFFSAVIKKVKAEARDKGLDNDYIYMNYASQFQDPIASYGAVNVEKSQAVSAKYDAALIFLNFMPGHFKLGKAAPSPNMP</sequence>
<dbReference type="EMBL" id="JYNV01000274">
    <property type="protein sequence ID" value="KZM20643.1"/>
    <property type="molecule type" value="Genomic_DNA"/>
</dbReference>
<dbReference type="AlphaFoldDB" id="A0A162ZJR5"/>
<evidence type="ECO:0000313" key="1">
    <source>
        <dbReference type="EMBL" id="KZM20643.1"/>
    </source>
</evidence>
<gene>
    <name evidence="1" type="ORF">ST47_g8286</name>
</gene>
<proteinExistence type="predicted"/>